<dbReference type="InterPro" id="IPR001789">
    <property type="entry name" value="Sig_transdc_resp-reg_receiver"/>
</dbReference>
<evidence type="ECO:0000256" key="4">
    <source>
        <dbReference type="ARBA" id="ARBA00012438"/>
    </source>
</evidence>
<evidence type="ECO:0000313" key="16">
    <source>
        <dbReference type="EMBL" id="PSC67347.1"/>
    </source>
</evidence>
<keyword evidence="17" id="KW-1185">Reference proteome</keyword>
<keyword evidence="5 11" id="KW-0597">Phosphoprotein</keyword>
<dbReference type="SMART" id="SM01021">
    <property type="entry name" value="Bac_rhodopsin"/>
    <property type="match status" value="1"/>
</dbReference>
<dbReference type="SMART" id="SM00388">
    <property type="entry name" value="HisKA"/>
    <property type="match status" value="1"/>
</dbReference>
<dbReference type="InterPro" id="IPR036097">
    <property type="entry name" value="HisK_dim/P_sf"/>
</dbReference>
<feature type="transmembrane region" description="Helical" evidence="13">
    <location>
        <begin position="234"/>
        <end position="253"/>
    </location>
</feature>
<comment type="catalytic activity">
    <reaction evidence="1">
        <text>ATP + protein L-histidine = ADP + protein N-phospho-L-histidine.</text>
        <dbReference type="EC" id="2.7.13.3"/>
    </reaction>
</comment>
<evidence type="ECO:0000259" key="15">
    <source>
        <dbReference type="PROSITE" id="PS50110"/>
    </source>
</evidence>
<dbReference type="PANTHER" id="PTHR43047:SF71">
    <property type="entry name" value="HISTIDINE KINASE CONTAINING CHEY-HOMOLOGOUS RECEIVER DOMAIN-RELATED"/>
    <property type="match status" value="1"/>
</dbReference>
<feature type="transmembrane region" description="Helical" evidence="13">
    <location>
        <begin position="144"/>
        <end position="162"/>
    </location>
</feature>
<evidence type="ECO:0000256" key="11">
    <source>
        <dbReference type="PROSITE-ProRule" id="PRU00169"/>
    </source>
</evidence>
<dbReference type="PROSITE" id="PS50109">
    <property type="entry name" value="HIS_KIN"/>
    <property type="match status" value="1"/>
</dbReference>
<keyword evidence="10 13" id="KW-0472">Membrane</keyword>
<dbReference type="InterPro" id="IPR036890">
    <property type="entry name" value="HATPase_C_sf"/>
</dbReference>
<evidence type="ECO:0000256" key="3">
    <source>
        <dbReference type="ARBA" id="ARBA00008130"/>
    </source>
</evidence>
<dbReference type="FunFam" id="3.30.565.10:FF:000010">
    <property type="entry name" value="Sensor histidine kinase RcsC"/>
    <property type="match status" value="1"/>
</dbReference>
<evidence type="ECO:0000256" key="9">
    <source>
        <dbReference type="ARBA" id="ARBA00022989"/>
    </source>
</evidence>
<dbReference type="PRINTS" id="PR00344">
    <property type="entry name" value="BCTRLSENSOR"/>
</dbReference>
<evidence type="ECO:0000259" key="14">
    <source>
        <dbReference type="PROSITE" id="PS50109"/>
    </source>
</evidence>
<dbReference type="Gene3D" id="3.30.565.10">
    <property type="entry name" value="Histidine kinase-like ATPase, C-terminal domain"/>
    <property type="match status" value="1"/>
</dbReference>
<feature type="domain" description="Histidine kinase" evidence="14">
    <location>
        <begin position="326"/>
        <end position="544"/>
    </location>
</feature>
<organism evidence="16 17">
    <name type="scientific">Micractinium conductrix</name>
    <dbReference type="NCBI Taxonomy" id="554055"/>
    <lineage>
        <taxon>Eukaryota</taxon>
        <taxon>Viridiplantae</taxon>
        <taxon>Chlorophyta</taxon>
        <taxon>core chlorophytes</taxon>
        <taxon>Trebouxiophyceae</taxon>
        <taxon>Chlorellales</taxon>
        <taxon>Chlorellaceae</taxon>
        <taxon>Chlorella clade</taxon>
        <taxon>Micractinium</taxon>
    </lineage>
</organism>
<dbReference type="Pfam" id="PF00072">
    <property type="entry name" value="Response_reg"/>
    <property type="match status" value="1"/>
</dbReference>
<proteinExistence type="inferred from homology"/>
<protein>
    <recommendedName>
        <fullName evidence="4">histidine kinase</fullName>
        <ecNumber evidence="4">2.7.13.3</ecNumber>
    </recommendedName>
</protein>
<dbReference type="GO" id="GO:0009927">
    <property type="term" value="F:histidine phosphotransfer kinase activity"/>
    <property type="evidence" value="ECO:0007669"/>
    <property type="project" value="TreeGrafter"/>
</dbReference>
<feature type="domain" description="Response regulatory" evidence="15">
    <location>
        <begin position="724"/>
        <end position="845"/>
    </location>
</feature>
<keyword evidence="7 13" id="KW-0812">Transmembrane</keyword>
<dbReference type="InterPro" id="IPR004358">
    <property type="entry name" value="Sig_transdc_His_kin-like_C"/>
</dbReference>
<feature type="modified residue" description="4-aspartylphosphate" evidence="11">
    <location>
        <position position="778"/>
    </location>
</feature>
<feature type="transmembrane region" description="Helical" evidence="13">
    <location>
        <begin position="37"/>
        <end position="55"/>
    </location>
</feature>
<comment type="caution">
    <text evidence="16">The sequence shown here is derived from an EMBL/GenBank/DDBJ whole genome shotgun (WGS) entry which is preliminary data.</text>
</comment>
<accession>A0A2P6UZS6</accession>
<evidence type="ECO:0000256" key="8">
    <source>
        <dbReference type="ARBA" id="ARBA00022777"/>
    </source>
</evidence>
<dbReference type="EC" id="2.7.13.3" evidence="4"/>
<dbReference type="AlphaFoldDB" id="A0A2P6UZS6"/>
<dbReference type="InterPro" id="IPR011006">
    <property type="entry name" value="CheY-like_superfamily"/>
</dbReference>
<dbReference type="InterPro" id="IPR003661">
    <property type="entry name" value="HisK_dim/P_dom"/>
</dbReference>
<dbReference type="SMART" id="SM00387">
    <property type="entry name" value="HATPase_c"/>
    <property type="match status" value="1"/>
</dbReference>
<dbReference type="EMBL" id="LHPF02000064">
    <property type="protein sequence ID" value="PSC67347.1"/>
    <property type="molecule type" value="Genomic_DNA"/>
</dbReference>
<dbReference type="GO" id="GO:0000155">
    <property type="term" value="F:phosphorelay sensor kinase activity"/>
    <property type="evidence" value="ECO:0007669"/>
    <property type="project" value="InterPro"/>
</dbReference>
<dbReference type="SUPFAM" id="SSF52172">
    <property type="entry name" value="CheY-like"/>
    <property type="match status" value="1"/>
</dbReference>
<dbReference type="GO" id="GO:0005886">
    <property type="term" value="C:plasma membrane"/>
    <property type="evidence" value="ECO:0007669"/>
    <property type="project" value="TreeGrafter"/>
</dbReference>
<dbReference type="CDD" id="cd16922">
    <property type="entry name" value="HATPase_EvgS-ArcB-TorS-like"/>
    <property type="match status" value="1"/>
</dbReference>
<name>A0A2P6UZS6_9CHLO</name>
<dbReference type="Gene3D" id="3.40.50.2300">
    <property type="match status" value="1"/>
</dbReference>
<evidence type="ECO:0000256" key="12">
    <source>
        <dbReference type="SAM" id="MobiDB-lite"/>
    </source>
</evidence>
<keyword evidence="6" id="KW-0808">Transferase</keyword>
<dbReference type="Proteomes" id="UP000239649">
    <property type="component" value="Unassembled WGS sequence"/>
</dbReference>
<feature type="transmembrane region" description="Helical" evidence="13">
    <location>
        <begin position="105"/>
        <end position="124"/>
    </location>
</feature>
<dbReference type="SUPFAM" id="SSF55874">
    <property type="entry name" value="ATPase domain of HSP90 chaperone/DNA topoisomerase II/histidine kinase"/>
    <property type="match status" value="1"/>
</dbReference>
<evidence type="ECO:0000313" key="17">
    <source>
        <dbReference type="Proteomes" id="UP000239649"/>
    </source>
</evidence>
<dbReference type="Gene3D" id="1.20.1070.10">
    <property type="entry name" value="Rhodopsin 7-helix transmembrane proteins"/>
    <property type="match status" value="1"/>
</dbReference>
<dbReference type="Pfam" id="PF01036">
    <property type="entry name" value="Bac_rhodopsin"/>
    <property type="match status" value="1"/>
</dbReference>
<reference evidence="16 17" key="1">
    <citation type="journal article" date="2018" name="Plant J.">
        <title>Genome sequences of Chlorella sorokiniana UTEX 1602 and Micractinium conductrix SAG 241.80: implications to maltose excretion by a green alga.</title>
        <authorList>
            <person name="Arriola M.B."/>
            <person name="Velmurugan N."/>
            <person name="Zhang Y."/>
            <person name="Plunkett M.H."/>
            <person name="Hondzo H."/>
            <person name="Barney B.M."/>
        </authorList>
    </citation>
    <scope>NUCLEOTIDE SEQUENCE [LARGE SCALE GENOMIC DNA]</scope>
    <source>
        <strain evidence="16 17">SAG 241.80</strain>
    </source>
</reference>
<feature type="transmembrane region" description="Helical" evidence="13">
    <location>
        <begin position="75"/>
        <end position="93"/>
    </location>
</feature>
<dbReference type="Pfam" id="PF02518">
    <property type="entry name" value="HATPase_c"/>
    <property type="match status" value="1"/>
</dbReference>
<dbReference type="InterPro" id="IPR005467">
    <property type="entry name" value="His_kinase_dom"/>
</dbReference>
<dbReference type="CDD" id="cd00082">
    <property type="entry name" value="HisKA"/>
    <property type="match status" value="1"/>
</dbReference>
<keyword evidence="9 13" id="KW-1133">Transmembrane helix</keyword>
<evidence type="ECO:0000256" key="7">
    <source>
        <dbReference type="ARBA" id="ARBA00022692"/>
    </source>
</evidence>
<dbReference type="CDD" id="cd17574">
    <property type="entry name" value="REC_OmpR"/>
    <property type="match status" value="1"/>
</dbReference>
<gene>
    <name evidence="16" type="ORF">C2E20_8981</name>
</gene>
<dbReference type="SUPFAM" id="SSF47384">
    <property type="entry name" value="Homodimeric domain of signal transducing histidine kinase"/>
    <property type="match status" value="1"/>
</dbReference>
<feature type="region of interest" description="Disordered" evidence="12">
    <location>
        <begin position="565"/>
        <end position="615"/>
    </location>
</feature>
<comment type="similarity">
    <text evidence="3">Belongs to the archaeal/bacterial/fungal opsin family.</text>
</comment>
<sequence>MASPVKSPRAQGGGPSAPCGEEQEEQVPAPRLHFSRAASLVSVFTLSYAFWIFYLCGHPDTAASREFYAAVPDTVYMWPMVAFATAILLNLLSMGFERRPVKRQLCFLAVYISGVAFVYEFLAWKRTAPIYITASGRPLSLLRYVMWGHATPVMLYALSMISDFSAKEIYQTIAVDIVMIATVIPGELIPAWHRWIWNAISCGVYPYIFHQLWHMYSAGIREAREEGAQTSLRMLRNITVLFWTVFPVVWLLVQVDAVSLLTEEVLWCLADTCGKIFFSSTLLHSNFMSIEHRRMMAMRVVEEANRIRVIHELRQLVEQKEQFIALMSHELRTPLNGIIGLSNVLLMDADTMPPEFVKTQTTIRNSGARLLNLINDILDASALRKGKLAVAQGKVNLKNVADDVIDLSQALVKPGVAIRNKIGPDVPQVVGDTSRLVQVLYNLLGNACKFTERGAIWVEAAASADGDTVSVSVHDTGIGIPEDKLDEIFNPFAQVDMSTTRRYGGTGLGLNLVKQLVEAHGGAITVASRRGKGSVFTFTLRTWHEDDFAPGPTSEAQRKRLSLAAQAARREAEEALDSVTMPDPEQEPLLSSGRMSRRDSEPDMLQRLSHDAQPANMLQRLSGDSRMRSSYDADYTNYHKAPQQLPPQAAFNAFLSAGAHDVVREIQKGNVAQPRDVAAAAVHAAVARAASADGGAAQPPAEPVHDWLLADRAVQEAATSGQIKVLSVDDDPVNQMVIQTMLSKAGFKVLKAADGQKALDMLDESLRHGSPPHVMLLDVMMPGLSGYDVVRLVRERHPSLMLPVILVSANSREEHVVEGLQAGGNDYVSKPFGQKELVARIQVQLRTRNFAQGVAPTTGCDAAPGSMAAVAGRHPCMA</sequence>
<evidence type="ECO:0000256" key="1">
    <source>
        <dbReference type="ARBA" id="ARBA00000085"/>
    </source>
</evidence>
<dbReference type="PROSITE" id="PS50110">
    <property type="entry name" value="RESPONSE_REGULATORY"/>
    <property type="match status" value="1"/>
</dbReference>
<evidence type="ECO:0000256" key="5">
    <source>
        <dbReference type="ARBA" id="ARBA00022553"/>
    </source>
</evidence>
<dbReference type="OrthoDB" id="60033at2759"/>
<dbReference type="Pfam" id="PF00512">
    <property type="entry name" value="HisKA"/>
    <property type="match status" value="1"/>
</dbReference>
<dbReference type="SMART" id="SM00448">
    <property type="entry name" value="REC"/>
    <property type="match status" value="1"/>
</dbReference>
<dbReference type="SUPFAM" id="SSF81321">
    <property type="entry name" value="Family A G protein-coupled receptor-like"/>
    <property type="match status" value="1"/>
</dbReference>
<dbReference type="STRING" id="554055.A0A2P6UZS6"/>
<evidence type="ECO:0000256" key="6">
    <source>
        <dbReference type="ARBA" id="ARBA00022679"/>
    </source>
</evidence>
<comment type="subcellular location">
    <subcellularLocation>
        <location evidence="2">Membrane</location>
        <topology evidence="2">Multi-pass membrane protein</topology>
    </subcellularLocation>
</comment>
<dbReference type="InterPro" id="IPR003594">
    <property type="entry name" value="HATPase_dom"/>
</dbReference>
<dbReference type="PANTHER" id="PTHR43047">
    <property type="entry name" value="TWO-COMPONENT HISTIDINE PROTEIN KINASE"/>
    <property type="match status" value="1"/>
</dbReference>
<evidence type="ECO:0000256" key="10">
    <source>
        <dbReference type="ARBA" id="ARBA00023136"/>
    </source>
</evidence>
<evidence type="ECO:0000256" key="13">
    <source>
        <dbReference type="SAM" id="Phobius"/>
    </source>
</evidence>
<dbReference type="Gene3D" id="1.10.287.130">
    <property type="match status" value="1"/>
</dbReference>
<dbReference type="InterPro" id="IPR001425">
    <property type="entry name" value="Arc/bac/fun_rhodopsins"/>
</dbReference>
<evidence type="ECO:0000256" key="2">
    <source>
        <dbReference type="ARBA" id="ARBA00004141"/>
    </source>
</evidence>
<keyword evidence="8" id="KW-0418">Kinase</keyword>
<feature type="region of interest" description="Disordered" evidence="12">
    <location>
        <begin position="1"/>
        <end position="22"/>
    </location>
</feature>